<evidence type="ECO:0000256" key="11">
    <source>
        <dbReference type="PIRSR" id="PIRSR000459-1"/>
    </source>
</evidence>
<dbReference type="InterPro" id="IPR001102">
    <property type="entry name" value="Transglutaminase_N"/>
</dbReference>
<dbReference type="SUPFAM" id="SSF54001">
    <property type="entry name" value="Cysteine proteinases"/>
    <property type="match status" value="1"/>
</dbReference>
<dbReference type="GO" id="GO:0046872">
    <property type="term" value="F:metal ion binding"/>
    <property type="evidence" value="ECO:0007669"/>
    <property type="project" value="UniProtKB-KW"/>
</dbReference>
<gene>
    <name evidence="14" type="primary">Tgm4</name>
    <name evidence="14" type="ORF">ERPZAN_R01186</name>
</gene>
<keyword evidence="4 12" id="KW-0479">Metal-binding</keyword>
<evidence type="ECO:0000256" key="9">
    <source>
        <dbReference type="ARBA" id="ARBA00069852"/>
    </source>
</evidence>
<evidence type="ECO:0000256" key="1">
    <source>
        <dbReference type="ARBA" id="ARBA00005968"/>
    </source>
</evidence>
<keyword evidence="5 12" id="KW-0106">Calcium</keyword>
<dbReference type="Pfam" id="PF00927">
    <property type="entry name" value="Transglut_C"/>
    <property type="match status" value="2"/>
</dbReference>
<reference evidence="14 15" key="1">
    <citation type="submission" date="2019-09" db="EMBL/GenBank/DDBJ databases">
        <title>Bird 10,000 Genomes (B10K) Project - Family phase.</title>
        <authorList>
            <person name="Zhang G."/>
        </authorList>
    </citation>
    <scope>NUCLEOTIDE SEQUENCE [LARGE SCALE GENOMIC DNA]</scope>
    <source>
        <strain evidence="14">B10K-DU-002-58</strain>
        <tissue evidence="14">Muscle</tissue>
    </source>
</reference>
<dbReference type="FunFam" id="2.60.40.10:FF:001640">
    <property type="entry name" value="Prostate-specific transglutaminase 4"/>
    <property type="match status" value="1"/>
</dbReference>
<keyword evidence="15" id="KW-1185">Reference proteome</keyword>
<dbReference type="PANTHER" id="PTHR11590:SF70">
    <property type="entry name" value="PROTEIN-GLUTAMINE GAMMA-GLUTAMYLTRANSFERASE 4"/>
    <property type="match status" value="1"/>
</dbReference>
<feature type="binding site" evidence="12">
    <location>
        <position position="387"/>
    </location>
    <ligand>
        <name>Ca(2+)</name>
        <dbReference type="ChEBI" id="CHEBI:29108"/>
    </ligand>
</feature>
<name>A0A7L2XI36_9PASS</name>
<comment type="similarity">
    <text evidence="1">Belongs to the transglutaminase superfamily. Transglutaminase family.</text>
</comment>
<dbReference type="AlphaFoldDB" id="A0A7L2XI36"/>
<keyword evidence="3 14" id="KW-0808">Transferase</keyword>
<dbReference type="InterPro" id="IPR013808">
    <property type="entry name" value="Transglutaminase_AS"/>
</dbReference>
<dbReference type="EMBL" id="VZTN01014271">
    <property type="protein sequence ID" value="NXS82061.1"/>
    <property type="molecule type" value="Genomic_DNA"/>
</dbReference>
<keyword evidence="6" id="KW-0012">Acyltransferase</keyword>
<feature type="binding site" evidence="12">
    <location>
        <position position="442"/>
    </location>
    <ligand>
        <name>Ca(2+)</name>
        <dbReference type="ChEBI" id="CHEBI:29108"/>
    </ligand>
</feature>
<dbReference type="OrthoDB" id="437511at2759"/>
<feature type="active site" evidence="11">
    <location>
        <position position="345"/>
    </location>
</feature>
<feature type="active site" evidence="11">
    <location>
        <position position="322"/>
    </location>
</feature>
<feature type="binding site" evidence="12">
    <location>
        <position position="437"/>
    </location>
    <ligand>
        <name>Ca(2+)</name>
        <dbReference type="ChEBI" id="CHEBI:29108"/>
    </ligand>
</feature>
<evidence type="ECO:0000313" key="15">
    <source>
        <dbReference type="Proteomes" id="UP000545329"/>
    </source>
</evidence>
<dbReference type="InterPro" id="IPR036985">
    <property type="entry name" value="Transglutaminase-like_sf"/>
</dbReference>
<evidence type="ECO:0000256" key="3">
    <source>
        <dbReference type="ARBA" id="ARBA00022679"/>
    </source>
</evidence>
<dbReference type="Gene3D" id="3.90.260.10">
    <property type="entry name" value="Transglutaminase-like"/>
    <property type="match status" value="1"/>
</dbReference>
<evidence type="ECO:0000256" key="6">
    <source>
        <dbReference type="ARBA" id="ARBA00023315"/>
    </source>
</evidence>
<dbReference type="Gene3D" id="2.60.40.10">
    <property type="entry name" value="Immunoglobulins"/>
    <property type="match status" value="3"/>
</dbReference>
<dbReference type="SUPFAM" id="SSF81296">
    <property type="entry name" value="E set domains"/>
    <property type="match status" value="1"/>
</dbReference>
<dbReference type="SMART" id="SM00460">
    <property type="entry name" value="TGc"/>
    <property type="match status" value="1"/>
</dbReference>
<dbReference type="PANTHER" id="PTHR11590">
    <property type="entry name" value="PROTEIN-GLUTAMINE GAMMA-GLUTAMYLTRANSFERASE"/>
    <property type="match status" value="1"/>
</dbReference>
<feature type="active site" evidence="11">
    <location>
        <position position="263"/>
    </location>
</feature>
<dbReference type="PROSITE" id="PS00547">
    <property type="entry name" value="TRANSGLUTAMINASES"/>
    <property type="match status" value="1"/>
</dbReference>
<comment type="subunit">
    <text evidence="2">Homodimer.</text>
</comment>
<dbReference type="InterPro" id="IPR023608">
    <property type="entry name" value="Transglutaminase_animal"/>
</dbReference>
<evidence type="ECO:0000256" key="7">
    <source>
        <dbReference type="ARBA" id="ARBA00024222"/>
    </source>
</evidence>
<evidence type="ECO:0000313" key="14">
    <source>
        <dbReference type="EMBL" id="NXS82061.1"/>
    </source>
</evidence>
<feature type="domain" description="Transglutaminase-like" evidence="13">
    <location>
        <begin position="255"/>
        <end position="348"/>
    </location>
</feature>
<feature type="non-terminal residue" evidence="14">
    <location>
        <position position="701"/>
    </location>
</feature>
<dbReference type="Proteomes" id="UP000545329">
    <property type="component" value="Unassembled WGS sequence"/>
</dbReference>
<dbReference type="InterPro" id="IPR002931">
    <property type="entry name" value="Transglutaminase-like"/>
</dbReference>
<comment type="caution">
    <text evidence="14">The sequence shown here is derived from an EMBL/GenBank/DDBJ whole genome shotgun (WGS) entry which is preliminary data.</text>
</comment>
<evidence type="ECO:0000256" key="10">
    <source>
        <dbReference type="ARBA" id="ARBA00080452"/>
    </source>
</evidence>
<sequence length="701" mass="78704">ESSLKVTGIDFLKSQNTRQHHTDGYNIKNLVVRRGHPFQVKVSLSRELRAADKLSLRFGIGENPVKNRGSLLSLKPEREDFNGWKISVVKKEGKECLLSVISSPNAPVGKYNLHVKTGTNIYKPENGVIYLLFNPWCEDDVVYLANEAQRKEYVLNDTGYIYVGSSWSIYDRPWNYGQFEEFVLDACMYLLEKSKLSLTDRRDPANVSRAMSALVNANDDNGVLLGSWSGNYISGTSPMDWIGSVTILQQYYKTKKPVRYGQCWVFAGVLNTVMRCLGVPSRCVSTFNAAHDTEENLRVDVYLNEKGEKLNSLSFDSVWNFHVWNDVWMKRTDLPEGFDGWQAIDATPQEQSQGLFQCGPCPVKAVRAGDVYLPYDGKFVYAEVNADQVYWLVKKVNGKEKYFKLGAEIKDIGQNISTKAVGQNRREDITREYKYPEGSKEERMSMQRAYSFIRPVGMGPRSGYASTVQGPSGNTQPLVLRDPVTKTGLHLEITNTEALHPGNPLEMAITVKTSTPGNWTVDLIGSCQLQYYTGKVQANLGTIKETIKLEGTSEMQIPLKIAPDAYMKTLSSMDGEVLILVTAIAEVKETNDKLTKETSMRFEYPPITVQMPETAKLYNDFTCSFIFKNKLNVALENCKLLVEGLGLFKMTTFDQGDIMPGRIMKSEIVCTPTRLGEKKIVAKLISNQIKGISAEKAITVT</sequence>
<accession>A0A7L2XI36</accession>
<dbReference type="PIRSF" id="PIRSF000459">
    <property type="entry name" value="TGM_EBP42"/>
    <property type="match status" value="1"/>
</dbReference>
<dbReference type="InterPro" id="IPR050779">
    <property type="entry name" value="Transglutaminase"/>
</dbReference>
<comment type="cofactor">
    <cofactor evidence="12">
        <name>Ca(2+)</name>
        <dbReference type="ChEBI" id="CHEBI:29108"/>
    </cofactor>
    <text evidence="12">Binds 1 Ca(2+) ion per subunit.</text>
</comment>
<evidence type="ECO:0000256" key="8">
    <source>
        <dbReference type="ARBA" id="ARBA00051843"/>
    </source>
</evidence>
<evidence type="ECO:0000256" key="5">
    <source>
        <dbReference type="ARBA" id="ARBA00022837"/>
    </source>
</evidence>
<evidence type="ECO:0000256" key="12">
    <source>
        <dbReference type="PIRSR" id="PIRSR000459-2"/>
    </source>
</evidence>
<dbReference type="InterPro" id="IPR036238">
    <property type="entry name" value="Transglutaminase_C_sf"/>
</dbReference>
<protein>
    <recommendedName>
        <fullName evidence="9">Protein-glutamine gamma-glutamyltransferase 4</fullName>
        <ecNumber evidence="7">2.3.2.13</ecNumber>
    </recommendedName>
    <alternativeName>
        <fullName evidence="10">Transglutaminase-4</fullName>
    </alternativeName>
</protein>
<evidence type="ECO:0000256" key="2">
    <source>
        <dbReference type="ARBA" id="ARBA00011738"/>
    </source>
</evidence>
<dbReference type="GO" id="GO:0003810">
    <property type="term" value="F:protein-glutamine gamma-glutamyltransferase activity"/>
    <property type="evidence" value="ECO:0007669"/>
    <property type="project" value="UniProtKB-EC"/>
</dbReference>
<dbReference type="InterPro" id="IPR014756">
    <property type="entry name" value="Ig_E-set"/>
</dbReference>
<dbReference type="FunFam" id="3.90.260.10:FF:000001">
    <property type="entry name" value="Protein-glutamine gamma-glutamyltransferase 2"/>
    <property type="match status" value="1"/>
</dbReference>
<feature type="non-terminal residue" evidence="14">
    <location>
        <position position="1"/>
    </location>
</feature>
<dbReference type="SUPFAM" id="SSF49309">
    <property type="entry name" value="Transglutaminase, two C-terminal domains"/>
    <property type="match status" value="2"/>
</dbReference>
<dbReference type="Pfam" id="PF00868">
    <property type="entry name" value="Transglut_N"/>
    <property type="match status" value="1"/>
</dbReference>
<dbReference type="InterPro" id="IPR038765">
    <property type="entry name" value="Papain-like_cys_pep_sf"/>
</dbReference>
<organism evidence="14 15">
    <name type="scientific">Erpornis zantholeuca</name>
    <dbReference type="NCBI Taxonomy" id="1112836"/>
    <lineage>
        <taxon>Eukaryota</taxon>
        <taxon>Metazoa</taxon>
        <taxon>Chordata</taxon>
        <taxon>Craniata</taxon>
        <taxon>Vertebrata</taxon>
        <taxon>Euteleostomi</taxon>
        <taxon>Archelosauria</taxon>
        <taxon>Archosauria</taxon>
        <taxon>Dinosauria</taxon>
        <taxon>Saurischia</taxon>
        <taxon>Theropoda</taxon>
        <taxon>Coelurosauria</taxon>
        <taxon>Aves</taxon>
        <taxon>Neognathae</taxon>
        <taxon>Neoaves</taxon>
        <taxon>Telluraves</taxon>
        <taxon>Australaves</taxon>
        <taxon>Passeriformes</taxon>
        <taxon>Sylvioidea</taxon>
        <taxon>Timaliidae</taxon>
        <taxon>Erpornis</taxon>
    </lineage>
</organism>
<dbReference type="FunFam" id="2.60.40.10:FF:001482">
    <property type="entry name" value="Protein-glutamine gamma-glutamyltransferase 4"/>
    <property type="match status" value="1"/>
</dbReference>
<evidence type="ECO:0000256" key="4">
    <source>
        <dbReference type="ARBA" id="ARBA00022723"/>
    </source>
</evidence>
<dbReference type="EC" id="2.3.2.13" evidence="7"/>
<evidence type="ECO:0000259" key="13">
    <source>
        <dbReference type="SMART" id="SM00460"/>
    </source>
</evidence>
<dbReference type="FunFam" id="2.60.40.10:FF:001406">
    <property type="entry name" value="Protein-glutamine gamma-glutamyltransferase 4"/>
    <property type="match status" value="1"/>
</dbReference>
<proteinExistence type="inferred from homology"/>
<dbReference type="InterPro" id="IPR008958">
    <property type="entry name" value="Transglutaminase_C"/>
</dbReference>
<comment type="catalytic activity">
    <reaction evidence="8">
        <text>L-glutaminyl-[protein] + L-lysyl-[protein] = [protein]-L-lysyl-N(6)-5-L-glutamyl-[protein] + NH4(+)</text>
        <dbReference type="Rhea" id="RHEA:54816"/>
        <dbReference type="Rhea" id="RHEA-COMP:9752"/>
        <dbReference type="Rhea" id="RHEA-COMP:10207"/>
        <dbReference type="Rhea" id="RHEA-COMP:14005"/>
        <dbReference type="ChEBI" id="CHEBI:28938"/>
        <dbReference type="ChEBI" id="CHEBI:29969"/>
        <dbReference type="ChEBI" id="CHEBI:30011"/>
        <dbReference type="ChEBI" id="CHEBI:138370"/>
        <dbReference type="EC" id="2.3.2.13"/>
    </reaction>
</comment>
<dbReference type="InterPro" id="IPR013783">
    <property type="entry name" value="Ig-like_fold"/>
</dbReference>
<feature type="binding site" evidence="12">
    <location>
        <position position="385"/>
    </location>
    <ligand>
        <name>Ca(2+)</name>
        <dbReference type="ChEBI" id="CHEBI:29108"/>
    </ligand>
</feature>
<dbReference type="Pfam" id="PF01841">
    <property type="entry name" value="Transglut_core"/>
    <property type="match status" value="1"/>
</dbReference>